<proteinExistence type="predicted"/>
<dbReference type="Proteomes" id="UP000291422">
    <property type="component" value="Unassembled WGS sequence"/>
</dbReference>
<evidence type="ECO:0000313" key="2">
    <source>
        <dbReference type="EMBL" id="RYN81945.1"/>
    </source>
</evidence>
<organism evidence="2 3">
    <name type="scientific">Alternaria alternata</name>
    <name type="common">Alternaria rot fungus</name>
    <name type="synonym">Torula alternata</name>
    <dbReference type="NCBI Taxonomy" id="5599"/>
    <lineage>
        <taxon>Eukaryota</taxon>
        <taxon>Fungi</taxon>
        <taxon>Dikarya</taxon>
        <taxon>Ascomycota</taxon>
        <taxon>Pezizomycotina</taxon>
        <taxon>Dothideomycetes</taxon>
        <taxon>Pleosporomycetidae</taxon>
        <taxon>Pleosporales</taxon>
        <taxon>Pleosporineae</taxon>
        <taxon>Pleosporaceae</taxon>
        <taxon>Alternaria</taxon>
        <taxon>Alternaria sect. Alternaria</taxon>
        <taxon>Alternaria alternata complex</taxon>
    </lineage>
</organism>
<reference evidence="3" key="1">
    <citation type="journal article" date="2019" name="bioRxiv">
        <title>Genomics, evolutionary history and diagnostics of the Alternaria alternata species group including apple and Asian pear pathotypes.</title>
        <authorList>
            <person name="Armitage A.D."/>
            <person name="Cockerton H.M."/>
            <person name="Sreenivasaprasad S."/>
            <person name="Woodhall J.W."/>
            <person name="Lane C.R."/>
            <person name="Harrison R.J."/>
            <person name="Clarkson J.P."/>
        </authorList>
    </citation>
    <scope>NUCLEOTIDE SEQUENCE [LARGE SCALE GENOMIC DNA]</scope>
    <source>
        <strain evidence="3">FERA 1177</strain>
    </source>
</reference>
<evidence type="ECO:0000313" key="3">
    <source>
        <dbReference type="Proteomes" id="UP000291422"/>
    </source>
</evidence>
<gene>
    <name evidence="2" type="ORF">AA0117_g2172</name>
</gene>
<name>A0A4Q4NRA6_ALTAL</name>
<feature type="region of interest" description="Disordered" evidence="1">
    <location>
        <begin position="35"/>
        <end position="57"/>
    </location>
</feature>
<comment type="caution">
    <text evidence="2">The sequence shown here is derived from an EMBL/GenBank/DDBJ whole genome shotgun (WGS) entry which is preliminary data.</text>
</comment>
<dbReference type="AlphaFoldDB" id="A0A4Q4NRA6"/>
<accession>A0A4Q4NRA6</accession>
<sequence>MGLVIEAELLQFLYRILEQTNLHVWSAVQRDQESKIASRSTDMNSERGIEGPALKKPIDEPKKDLAWMDPKTNIIDKDEPYCQVVIE</sequence>
<protein>
    <submittedName>
        <fullName evidence="2">Uncharacterized protein</fullName>
    </submittedName>
</protein>
<dbReference type="EMBL" id="PDXD01000002">
    <property type="protein sequence ID" value="RYN81945.1"/>
    <property type="molecule type" value="Genomic_DNA"/>
</dbReference>
<evidence type="ECO:0000256" key="1">
    <source>
        <dbReference type="SAM" id="MobiDB-lite"/>
    </source>
</evidence>